<keyword evidence="5 12" id="KW-0812">Transmembrane</keyword>
<feature type="transmembrane region" description="Helical" evidence="12">
    <location>
        <begin position="131"/>
        <end position="155"/>
    </location>
</feature>
<evidence type="ECO:0000256" key="6">
    <source>
        <dbReference type="ARBA" id="ARBA00022723"/>
    </source>
</evidence>
<keyword evidence="7" id="KW-0249">Electron transport</keyword>
<dbReference type="Proteomes" id="UP001046870">
    <property type="component" value="Chromosome 8"/>
</dbReference>
<dbReference type="EC" id="7.2.1.3" evidence="11"/>
<dbReference type="EMBL" id="JAFDVH010000008">
    <property type="protein sequence ID" value="KAG7472519.1"/>
    <property type="molecule type" value="Genomic_DNA"/>
</dbReference>
<keyword evidence="8 12" id="KW-1133">Transmembrane helix</keyword>
<feature type="domain" description="Cytochrome b561" evidence="13">
    <location>
        <begin position="26"/>
        <end position="229"/>
    </location>
</feature>
<dbReference type="GO" id="GO:0140571">
    <property type="term" value="F:transmembrane ascorbate ferrireductase activity"/>
    <property type="evidence" value="ECO:0007669"/>
    <property type="project" value="UniProtKB-EC"/>
</dbReference>
<keyword evidence="6" id="KW-0479">Metal-binding</keyword>
<evidence type="ECO:0000256" key="1">
    <source>
        <dbReference type="ARBA" id="ARBA00001970"/>
    </source>
</evidence>
<dbReference type="PROSITE" id="PS50939">
    <property type="entry name" value="CYTOCHROME_B561"/>
    <property type="match status" value="1"/>
</dbReference>
<evidence type="ECO:0000259" key="13">
    <source>
        <dbReference type="PROSITE" id="PS50939"/>
    </source>
</evidence>
<dbReference type="InterPro" id="IPR006593">
    <property type="entry name" value="Cyt_b561/ferric_Rdtase_TM"/>
</dbReference>
<comment type="subcellular location">
    <subcellularLocation>
        <location evidence="2">Membrane</location>
        <topology evidence="2">Multi-pass membrane protein</topology>
    </subcellularLocation>
</comment>
<keyword evidence="3" id="KW-0813">Transport</keyword>
<evidence type="ECO:0000313" key="15">
    <source>
        <dbReference type="Proteomes" id="UP001046870"/>
    </source>
</evidence>
<dbReference type="AlphaFoldDB" id="A0A9D3PZK2"/>
<dbReference type="GO" id="GO:0016020">
    <property type="term" value="C:membrane"/>
    <property type="evidence" value="ECO:0007669"/>
    <property type="project" value="UniProtKB-SubCell"/>
</dbReference>
<evidence type="ECO:0000256" key="5">
    <source>
        <dbReference type="ARBA" id="ARBA00022692"/>
    </source>
</evidence>
<evidence type="ECO:0000256" key="8">
    <source>
        <dbReference type="ARBA" id="ARBA00022989"/>
    </source>
</evidence>
<dbReference type="CDD" id="cd08761">
    <property type="entry name" value="Cyt_b561_CYB561D2_like"/>
    <property type="match status" value="1"/>
</dbReference>
<keyword evidence="10 12" id="KW-0472">Membrane</keyword>
<evidence type="ECO:0000256" key="4">
    <source>
        <dbReference type="ARBA" id="ARBA00022617"/>
    </source>
</evidence>
<gene>
    <name evidence="14" type="ORF">MATL_G00109570</name>
</gene>
<name>A0A9D3PZK2_MEGAT</name>
<reference evidence="14" key="1">
    <citation type="submission" date="2021-01" db="EMBL/GenBank/DDBJ databases">
        <authorList>
            <person name="Zahm M."/>
            <person name="Roques C."/>
            <person name="Cabau C."/>
            <person name="Klopp C."/>
            <person name="Donnadieu C."/>
            <person name="Jouanno E."/>
            <person name="Lampietro C."/>
            <person name="Louis A."/>
            <person name="Herpin A."/>
            <person name="Echchiki A."/>
            <person name="Berthelot C."/>
            <person name="Parey E."/>
            <person name="Roest-Crollius H."/>
            <person name="Braasch I."/>
            <person name="Postlethwait J."/>
            <person name="Bobe J."/>
            <person name="Montfort J."/>
            <person name="Bouchez O."/>
            <person name="Begum T."/>
            <person name="Mejri S."/>
            <person name="Adams A."/>
            <person name="Chen W.-J."/>
            <person name="Guiguen Y."/>
        </authorList>
    </citation>
    <scope>NUCLEOTIDE SEQUENCE</scope>
    <source>
        <strain evidence="14">YG-15Mar2019-1</strain>
        <tissue evidence="14">Brain</tissue>
    </source>
</reference>
<dbReference type="GO" id="GO:0140575">
    <property type="term" value="F:transmembrane monodehydroascorbate reductase activity"/>
    <property type="evidence" value="ECO:0007669"/>
    <property type="project" value="InterPro"/>
</dbReference>
<keyword evidence="4" id="KW-0349">Heme</keyword>
<accession>A0A9D3PZK2</accession>
<evidence type="ECO:0000256" key="9">
    <source>
        <dbReference type="ARBA" id="ARBA00023004"/>
    </source>
</evidence>
<keyword evidence="15" id="KW-1185">Reference proteome</keyword>
<dbReference type="GO" id="GO:0046872">
    <property type="term" value="F:metal ion binding"/>
    <property type="evidence" value="ECO:0007669"/>
    <property type="project" value="UniProtKB-KW"/>
</dbReference>
<organism evidence="14 15">
    <name type="scientific">Megalops atlanticus</name>
    <name type="common">Tarpon</name>
    <name type="synonym">Clupea gigantea</name>
    <dbReference type="NCBI Taxonomy" id="7932"/>
    <lineage>
        <taxon>Eukaryota</taxon>
        <taxon>Metazoa</taxon>
        <taxon>Chordata</taxon>
        <taxon>Craniata</taxon>
        <taxon>Vertebrata</taxon>
        <taxon>Euteleostomi</taxon>
        <taxon>Actinopterygii</taxon>
        <taxon>Neopterygii</taxon>
        <taxon>Teleostei</taxon>
        <taxon>Elopiformes</taxon>
        <taxon>Megalopidae</taxon>
        <taxon>Megalops</taxon>
    </lineage>
</organism>
<comment type="cofactor">
    <cofactor evidence="1">
        <name>heme b</name>
        <dbReference type="ChEBI" id="CHEBI:60344"/>
    </cofactor>
</comment>
<dbReference type="PANTHER" id="PTHR15422:SF9">
    <property type="entry name" value="TRANSMEMBRANE REDUCTASE CYB561D1-RELATED"/>
    <property type="match status" value="1"/>
</dbReference>
<feature type="transmembrane region" description="Helical" evidence="12">
    <location>
        <begin position="56"/>
        <end position="79"/>
    </location>
</feature>
<evidence type="ECO:0000256" key="12">
    <source>
        <dbReference type="SAM" id="Phobius"/>
    </source>
</evidence>
<sequence>MQVDVHYSPVGERPGPGAGEFCLYVWIRRVAVIAAHVTAVGLTILMSLLSRPGTSLFSWHPVFMSAAFCLCMTEGVLLFSRECSPFCFQSRKGRVRLHWLLQVLVLLGGVAGVGFMVASKCVSERPHLASWHSVLGVWTLAVTVLQVVFGLCLLFPKLPRTPSFSRLKLYHATCGLVAYLLAVGTVTLAMFTDWFQATVRGVLWYVLVPLPLLPAVVIMNQITSSYLPKRKINT</sequence>
<evidence type="ECO:0000256" key="10">
    <source>
        <dbReference type="ARBA" id="ARBA00023136"/>
    </source>
</evidence>
<evidence type="ECO:0000256" key="7">
    <source>
        <dbReference type="ARBA" id="ARBA00022982"/>
    </source>
</evidence>
<feature type="transmembrane region" description="Helical" evidence="12">
    <location>
        <begin position="202"/>
        <end position="222"/>
    </location>
</feature>
<dbReference type="OrthoDB" id="432881at2759"/>
<dbReference type="PANTHER" id="PTHR15422">
    <property type="entry name" value="OS05G0565100 PROTEIN"/>
    <property type="match status" value="1"/>
</dbReference>
<feature type="transmembrane region" description="Helical" evidence="12">
    <location>
        <begin position="99"/>
        <end position="119"/>
    </location>
</feature>
<evidence type="ECO:0000256" key="11">
    <source>
        <dbReference type="ARBA" id="ARBA00024225"/>
    </source>
</evidence>
<dbReference type="InterPro" id="IPR045150">
    <property type="entry name" value="CYB561D1/2"/>
</dbReference>
<evidence type="ECO:0000256" key="2">
    <source>
        <dbReference type="ARBA" id="ARBA00004141"/>
    </source>
</evidence>
<evidence type="ECO:0000256" key="3">
    <source>
        <dbReference type="ARBA" id="ARBA00022448"/>
    </source>
</evidence>
<keyword evidence="9" id="KW-0408">Iron</keyword>
<evidence type="ECO:0000313" key="14">
    <source>
        <dbReference type="EMBL" id="KAG7472519.1"/>
    </source>
</evidence>
<feature type="transmembrane region" description="Helical" evidence="12">
    <location>
        <begin position="30"/>
        <end position="50"/>
    </location>
</feature>
<dbReference type="SMART" id="SM00665">
    <property type="entry name" value="B561"/>
    <property type="match status" value="1"/>
</dbReference>
<proteinExistence type="predicted"/>
<protein>
    <recommendedName>
        <fullName evidence="11">ascorbate ferrireductase (transmembrane)</fullName>
        <ecNumber evidence="11">7.2.1.3</ecNumber>
    </recommendedName>
</protein>
<feature type="transmembrane region" description="Helical" evidence="12">
    <location>
        <begin position="167"/>
        <end position="190"/>
    </location>
</feature>
<comment type="caution">
    <text evidence="14">The sequence shown here is derived from an EMBL/GenBank/DDBJ whole genome shotgun (WGS) entry which is preliminary data.</text>
</comment>
<dbReference type="Gene3D" id="1.20.120.1770">
    <property type="match status" value="1"/>
</dbReference>
<dbReference type="Pfam" id="PF03188">
    <property type="entry name" value="Cytochrom_B561"/>
    <property type="match status" value="1"/>
</dbReference>